<evidence type="ECO:0000313" key="2">
    <source>
        <dbReference type="Proteomes" id="UP001055072"/>
    </source>
</evidence>
<evidence type="ECO:0000313" key="1">
    <source>
        <dbReference type="EMBL" id="KAI0093388.1"/>
    </source>
</evidence>
<protein>
    <submittedName>
        <fullName evidence="1">Metallo-beta-lactamase protein</fullName>
    </submittedName>
</protein>
<accession>A0ACB8UGB9</accession>
<dbReference type="EMBL" id="MU274902">
    <property type="protein sequence ID" value="KAI0093388.1"/>
    <property type="molecule type" value="Genomic_DNA"/>
</dbReference>
<name>A0ACB8UGB9_9APHY</name>
<dbReference type="Proteomes" id="UP001055072">
    <property type="component" value="Unassembled WGS sequence"/>
</dbReference>
<organism evidence="1 2">
    <name type="scientific">Irpex rosettiformis</name>
    <dbReference type="NCBI Taxonomy" id="378272"/>
    <lineage>
        <taxon>Eukaryota</taxon>
        <taxon>Fungi</taxon>
        <taxon>Dikarya</taxon>
        <taxon>Basidiomycota</taxon>
        <taxon>Agaricomycotina</taxon>
        <taxon>Agaricomycetes</taxon>
        <taxon>Polyporales</taxon>
        <taxon>Irpicaceae</taxon>
        <taxon>Irpex</taxon>
    </lineage>
</organism>
<sequence length="362" mass="39391">MVALKQVNKLAIQFIVDNTTEWFLKMPPGFTHEMKYHLTELKPVIDPLTGTPFIDAENYCCAHGFSALIHTQTEDSSDTHLTLFDTGPDSQTITRNLAALQIPTEKIDRVILSHWHADHSGGILAFLRARNKAVSLASQTTQPAPCVFDLHPDRPIARGIAPGGKVIARLPDDPTFEQIQELGGVVEKSSEGHVVADGTVYVSGEIPRVTGFEQGLLGAVRWKGEWVSEEDIMDERYAAIDVVGKGLIIFSACSHAGIVNVVKDAIKTLNRPIYMIIGGLHLSTPDLQERIAPTVDFLANKLRPAPNYVLPMHCSGFNAKVELERALGDGCVPAGTGAKVDVTGDPTAEKQMFAPVITDWLS</sequence>
<proteinExistence type="predicted"/>
<gene>
    <name evidence="1" type="ORF">BDY19DRAFT_423879</name>
</gene>
<keyword evidence="2" id="KW-1185">Reference proteome</keyword>
<comment type="caution">
    <text evidence="1">The sequence shown here is derived from an EMBL/GenBank/DDBJ whole genome shotgun (WGS) entry which is preliminary data.</text>
</comment>
<reference evidence="1" key="1">
    <citation type="journal article" date="2021" name="Environ. Microbiol.">
        <title>Gene family expansions and transcriptome signatures uncover fungal adaptations to wood decay.</title>
        <authorList>
            <person name="Hage H."/>
            <person name="Miyauchi S."/>
            <person name="Viragh M."/>
            <person name="Drula E."/>
            <person name="Min B."/>
            <person name="Chaduli D."/>
            <person name="Navarro D."/>
            <person name="Favel A."/>
            <person name="Norest M."/>
            <person name="Lesage-Meessen L."/>
            <person name="Balint B."/>
            <person name="Merenyi Z."/>
            <person name="de Eugenio L."/>
            <person name="Morin E."/>
            <person name="Martinez A.T."/>
            <person name="Baldrian P."/>
            <person name="Stursova M."/>
            <person name="Martinez M.J."/>
            <person name="Novotny C."/>
            <person name="Magnuson J.K."/>
            <person name="Spatafora J.W."/>
            <person name="Maurice S."/>
            <person name="Pangilinan J."/>
            <person name="Andreopoulos W."/>
            <person name="LaButti K."/>
            <person name="Hundley H."/>
            <person name="Na H."/>
            <person name="Kuo A."/>
            <person name="Barry K."/>
            <person name="Lipzen A."/>
            <person name="Henrissat B."/>
            <person name="Riley R."/>
            <person name="Ahrendt S."/>
            <person name="Nagy L.G."/>
            <person name="Grigoriev I.V."/>
            <person name="Martin F."/>
            <person name="Rosso M.N."/>
        </authorList>
    </citation>
    <scope>NUCLEOTIDE SEQUENCE</scope>
    <source>
        <strain evidence="1">CBS 384.51</strain>
    </source>
</reference>